<evidence type="ECO:0000256" key="2">
    <source>
        <dbReference type="ARBA" id="ARBA00005695"/>
    </source>
</evidence>
<dbReference type="InterPro" id="IPR000914">
    <property type="entry name" value="SBP_5_dom"/>
</dbReference>
<dbReference type="AlphaFoldDB" id="A0A512NSD2"/>
<dbReference type="PIRSF" id="PIRSF002741">
    <property type="entry name" value="MppA"/>
    <property type="match status" value="1"/>
</dbReference>
<dbReference type="InterPro" id="IPR023765">
    <property type="entry name" value="SBP_5_CS"/>
</dbReference>
<dbReference type="SUPFAM" id="SSF53850">
    <property type="entry name" value="Periplasmic binding protein-like II"/>
    <property type="match status" value="1"/>
</dbReference>
<dbReference type="CDD" id="cd00995">
    <property type="entry name" value="PBP2_NikA_DppA_OppA_like"/>
    <property type="match status" value="1"/>
</dbReference>
<evidence type="ECO:0000313" key="6">
    <source>
        <dbReference type="EMBL" id="GEP61853.1"/>
    </source>
</evidence>
<protein>
    <submittedName>
        <fullName evidence="6">Peptide ABC transporter substrate-binding protein</fullName>
    </submittedName>
</protein>
<name>A0A512NSD2_9HYPH</name>
<feature type="chain" id="PRO_5021843384" evidence="4">
    <location>
        <begin position="20"/>
        <end position="524"/>
    </location>
</feature>
<proteinExistence type="inferred from homology"/>
<dbReference type="PROSITE" id="PS01040">
    <property type="entry name" value="SBP_BACTERIAL_5"/>
    <property type="match status" value="1"/>
</dbReference>
<dbReference type="GO" id="GO:0030288">
    <property type="term" value="C:outer membrane-bounded periplasmic space"/>
    <property type="evidence" value="ECO:0007669"/>
    <property type="project" value="UniProtKB-ARBA"/>
</dbReference>
<dbReference type="GO" id="GO:0043190">
    <property type="term" value="C:ATP-binding cassette (ABC) transporter complex"/>
    <property type="evidence" value="ECO:0007669"/>
    <property type="project" value="InterPro"/>
</dbReference>
<accession>A0A512NSD2</accession>
<dbReference type="Gene3D" id="3.40.190.10">
    <property type="entry name" value="Periplasmic binding protein-like II"/>
    <property type="match status" value="1"/>
</dbReference>
<dbReference type="Pfam" id="PF00496">
    <property type="entry name" value="SBP_bac_5"/>
    <property type="match status" value="1"/>
</dbReference>
<dbReference type="PANTHER" id="PTHR30290">
    <property type="entry name" value="PERIPLASMIC BINDING COMPONENT OF ABC TRANSPORTER"/>
    <property type="match status" value="1"/>
</dbReference>
<feature type="signal peptide" evidence="4">
    <location>
        <begin position="1"/>
        <end position="19"/>
    </location>
</feature>
<dbReference type="Proteomes" id="UP000321058">
    <property type="component" value="Unassembled WGS sequence"/>
</dbReference>
<dbReference type="InterPro" id="IPR030678">
    <property type="entry name" value="Peptide/Ni-bd"/>
</dbReference>
<dbReference type="Gene3D" id="3.10.105.10">
    <property type="entry name" value="Dipeptide-binding Protein, Domain 3"/>
    <property type="match status" value="1"/>
</dbReference>
<keyword evidence="7" id="KW-1185">Reference proteome</keyword>
<evidence type="ECO:0000256" key="3">
    <source>
        <dbReference type="ARBA" id="ARBA00022729"/>
    </source>
</evidence>
<evidence type="ECO:0000256" key="4">
    <source>
        <dbReference type="SAM" id="SignalP"/>
    </source>
</evidence>
<dbReference type="GO" id="GO:0015833">
    <property type="term" value="P:peptide transport"/>
    <property type="evidence" value="ECO:0007669"/>
    <property type="project" value="TreeGrafter"/>
</dbReference>
<evidence type="ECO:0000256" key="1">
    <source>
        <dbReference type="ARBA" id="ARBA00004418"/>
    </source>
</evidence>
<comment type="similarity">
    <text evidence="2">Belongs to the bacterial solute-binding protein 5 family.</text>
</comment>
<evidence type="ECO:0000259" key="5">
    <source>
        <dbReference type="Pfam" id="PF00496"/>
    </source>
</evidence>
<gene>
    <name evidence="6" type="ORF">RSO01_90190</name>
</gene>
<keyword evidence="3 4" id="KW-0732">Signal</keyword>
<feature type="domain" description="Solute-binding protein family 5" evidence="5">
    <location>
        <begin position="73"/>
        <end position="439"/>
    </location>
</feature>
<comment type="caution">
    <text evidence="6">The sequence shown here is derived from an EMBL/GenBank/DDBJ whole genome shotgun (WGS) entry which is preliminary data.</text>
</comment>
<dbReference type="InterPro" id="IPR039424">
    <property type="entry name" value="SBP_5"/>
</dbReference>
<dbReference type="PANTHER" id="PTHR30290:SF38">
    <property type="entry name" value="D,D-DIPEPTIDE-BINDING PERIPLASMIC PROTEIN DDPA-RELATED"/>
    <property type="match status" value="1"/>
</dbReference>
<dbReference type="GO" id="GO:1904680">
    <property type="term" value="F:peptide transmembrane transporter activity"/>
    <property type="evidence" value="ECO:0007669"/>
    <property type="project" value="TreeGrafter"/>
</dbReference>
<organism evidence="6 7">
    <name type="scientific">Reyranella soli</name>
    <dbReference type="NCBI Taxonomy" id="1230389"/>
    <lineage>
        <taxon>Bacteria</taxon>
        <taxon>Pseudomonadati</taxon>
        <taxon>Pseudomonadota</taxon>
        <taxon>Alphaproteobacteria</taxon>
        <taxon>Hyphomicrobiales</taxon>
        <taxon>Reyranellaceae</taxon>
        <taxon>Reyranella</taxon>
    </lineage>
</organism>
<sequence length="524" mass="59242">MLLVGIVFALLCFADAALAQKRGGVLRMFQRDNPPSTSIHEEFSPATVVPFMPVFNNLVMFDPSVPQNSDKSIVPDLAESWSWNEDKTELTFKLRRGVKWHDGWAFTAADVECTFNLLTGRARDKLKNNPRGSWYGNINYVRGSNDYEVTIHLNHPQPSLLTLLASGLSPIYPCHIPGAQMRQKPIGTGPFKLEAFKQFDSVRLVRNPDYFKPGKPHLDGIEFYIASSPSTALLGFVAGRYDITFPWEVTIPQLRDVRRQSPRAVCETTSMNNNTNILVNRETAPFDKPDIRRALSLALDRRAFIAANEGDGQIGGTMQPPSDGMWGLSTDRLATVPGYGPDVEKNREDARAIMGRAGFGPEKRMRTKVQTRALSLYRNPAAILVDQLREIHIDAELDVVEASQWFPRLARKDYTIGLNTTGNGVDDPDQAFFENFSCRSERNYNGYCNGEIERLFELQSSEADHDKRKQMVWEIDAKLLADGARPTIMWNRSATCWQPYVKGYVAQVNSMFNAFRFEDVWLDR</sequence>
<dbReference type="EMBL" id="BKAJ01000264">
    <property type="protein sequence ID" value="GEP61853.1"/>
    <property type="molecule type" value="Genomic_DNA"/>
</dbReference>
<reference evidence="6 7" key="1">
    <citation type="submission" date="2019-07" db="EMBL/GenBank/DDBJ databases">
        <title>Whole genome shotgun sequence of Reyranella soli NBRC 108950.</title>
        <authorList>
            <person name="Hosoyama A."/>
            <person name="Uohara A."/>
            <person name="Ohji S."/>
            <person name="Ichikawa N."/>
        </authorList>
    </citation>
    <scope>NUCLEOTIDE SEQUENCE [LARGE SCALE GENOMIC DNA]</scope>
    <source>
        <strain evidence="6 7">NBRC 108950</strain>
    </source>
</reference>
<evidence type="ECO:0000313" key="7">
    <source>
        <dbReference type="Proteomes" id="UP000321058"/>
    </source>
</evidence>
<comment type="subcellular location">
    <subcellularLocation>
        <location evidence="1">Periplasm</location>
    </subcellularLocation>
</comment>